<sequence length="138" mass="14776">MSAVLAIGRILFALIFINSGISHLTKLEAMTGYAKYKKVPAAKLSVIVSGLMILVGGIYVALGIYADLGALLIAIFLIPTALIMHTFWKETDPTAKQNASISFFKDIALAGAALMIFVMVGSGADFGWHITSAFFNFK</sequence>
<feature type="transmembrane region" description="Helical" evidence="5">
    <location>
        <begin position="6"/>
        <end position="24"/>
    </location>
</feature>
<keyword evidence="4 5" id="KW-0472">Membrane</keyword>
<gene>
    <name evidence="6" type="ORF">UFOPK3774_00344</name>
    <name evidence="7" type="ORF">UFOPK4049_00049</name>
</gene>
<accession>A0A6J7J0I7</accession>
<dbReference type="EMBL" id="CAFBPB010000003">
    <property type="protein sequence ID" value="CAB4994786.1"/>
    <property type="molecule type" value="Genomic_DNA"/>
</dbReference>
<evidence type="ECO:0000313" key="7">
    <source>
        <dbReference type="EMBL" id="CAB4994786.1"/>
    </source>
</evidence>
<evidence type="ECO:0000256" key="3">
    <source>
        <dbReference type="ARBA" id="ARBA00022989"/>
    </source>
</evidence>
<keyword evidence="2 5" id="KW-0812">Transmembrane</keyword>
<evidence type="ECO:0000256" key="5">
    <source>
        <dbReference type="SAM" id="Phobius"/>
    </source>
</evidence>
<feature type="transmembrane region" description="Helical" evidence="5">
    <location>
        <begin position="44"/>
        <end position="62"/>
    </location>
</feature>
<dbReference type="EMBL" id="CAFBNG010000042">
    <property type="protein sequence ID" value="CAB4936032.1"/>
    <property type="molecule type" value="Genomic_DNA"/>
</dbReference>
<dbReference type="GO" id="GO:0016020">
    <property type="term" value="C:membrane"/>
    <property type="evidence" value="ECO:0007669"/>
    <property type="project" value="UniProtKB-SubCell"/>
</dbReference>
<evidence type="ECO:0000256" key="4">
    <source>
        <dbReference type="ARBA" id="ARBA00023136"/>
    </source>
</evidence>
<dbReference type="AlphaFoldDB" id="A0A6J7J0I7"/>
<reference evidence="6" key="1">
    <citation type="submission" date="2020-05" db="EMBL/GenBank/DDBJ databases">
        <authorList>
            <person name="Chiriac C."/>
            <person name="Salcher M."/>
            <person name="Ghai R."/>
            <person name="Kavagutti S V."/>
        </authorList>
    </citation>
    <scope>NUCLEOTIDE SEQUENCE</scope>
</reference>
<evidence type="ECO:0000256" key="2">
    <source>
        <dbReference type="ARBA" id="ARBA00022692"/>
    </source>
</evidence>
<protein>
    <submittedName>
        <fullName evidence="6">Unannotated protein</fullName>
    </submittedName>
</protein>
<organism evidence="6">
    <name type="scientific">freshwater metagenome</name>
    <dbReference type="NCBI Taxonomy" id="449393"/>
    <lineage>
        <taxon>unclassified sequences</taxon>
        <taxon>metagenomes</taxon>
        <taxon>ecological metagenomes</taxon>
    </lineage>
</organism>
<name>A0A6J7J0I7_9ZZZZ</name>
<comment type="subcellular location">
    <subcellularLocation>
        <location evidence="1">Membrane</location>
        <topology evidence="1">Multi-pass membrane protein</topology>
    </subcellularLocation>
</comment>
<keyword evidence="3 5" id="KW-1133">Transmembrane helix</keyword>
<feature type="transmembrane region" description="Helical" evidence="5">
    <location>
        <begin position="68"/>
        <end position="88"/>
    </location>
</feature>
<dbReference type="Pfam" id="PF07681">
    <property type="entry name" value="DoxX"/>
    <property type="match status" value="1"/>
</dbReference>
<evidence type="ECO:0000313" key="6">
    <source>
        <dbReference type="EMBL" id="CAB4936032.1"/>
    </source>
</evidence>
<proteinExistence type="predicted"/>
<feature type="transmembrane region" description="Helical" evidence="5">
    <location>
        <begin position="109"/>
        <end position="130"/>
    </location>
</feature>
<evidence type="ECO:0000256" key="1">
    <source>
        <dbReference type="ARBA" id="ARBA00004141"/>
    </source>
</evidence>
<dbReference type="InterPro" id="IPR032808">
    <property type="entry name" value="DoxX"/>
</dbReference>